<dbReference type="GO" id="GO:0022857">
    <property type="term" value="F:transmembrane transporter activity"/>
    <property type="evidence" value="ECO:0007669"/>
    <property type="project" value="InterPro"/>
</dbReference>
<evidence type="ECO:0000259" key="7">
    <source>
        <dbReference type="PROSITE" id="PS50850"/>
    </source>
</evidence>
<feature type="transmembrane region" description="Helical" evidence="6">
    <location>
        <begin position="73"/>
        <end position="93"/>
    </location>
</feature>
<dbReference type="EMBL" id="PNJD01000122">
    <property type="protein sequence ID" value="PMP97796.1"/>
    <property type="molecule type" value="Genomic_DNA"/>
</dbReference>
<name>A0A2N7QFS4_9BACT</name>
<evidence type="ECO:0000313" key="9">
    <source>
        <dbReference type="Proteomes" id="UP000235619"/>
    </source>
</evidence>
<dbReference type="InterPro" id="IPR011701">
    <property type="entry name" value="MFS"/>
</dbReference>
<feature type="transmembrane region" description="Helical" evidence="6">
    <location>
        <begin position="273"/>
        <end position="306"/>
    </location>
</feature>
<feature type="transmembrane region" description="Helical" evidence="6">
    <location>
        <begin position="30"/>
        <end position="52"/>
    </location>
</feature>
<feature type="transmembrane region" description="Helical" evidence="6">
    <location>
        <begin position="332"/>
        <end position="352"/>
    </location>
</feature>
<dbReference type="PROSITE" id="PS50850">
    <property type="entry name" value="MFS"/>
    <property type="match status" value="1"/>
</dbReference>
<evidence type="ECO:0000256" key="3">
    <source>
        <dbReference type="ARBA" id="ARBA00022692"/>
    </source>
</evidence>
<feature type="domain" description="Major facilitator superfamily (MFS) profile" evidence="7">
    <location>
        <begin position="7"/>
        <end position="383"/>
    </location>
</feature>
<evidence type="ECO:0000256" key="4">
    <source>
        <dbReference type="ARBA" id="ARBA00022989"/>
    </source>
</evidence>
<sequence>MPHKSPFLLVILLGLVSLFADITYEGARSIIGPYLATLGASATVVGFISGLGEFLGYGLRLIFGYLADKIRKYWTVTFIGYFINLISVPALALTKTWIQAVILVLLERIGKAIRTPARDTILSYATFKIGRGKGFGFHEAIDQIGAITGPLIVAVILCYTKNYKLAFAVLLIPVILTLSILFISIFYYPSPQKFENEKFLIKNTNFSKDFWIYAFAIGIYGAGYADFALIAYHFKKTELLTNSLIPIFYAIAMGIDAVSALVFGYFFDKKGFIILIFSVIISSLFAPLVFLGSLPIALFGVILWGIGLGAQESILRATVALFVPKEKRATGYGIFNTFYGFLWFLGSTLLGILYDFSIHTLIIISILLQLLSLPLLIKLSKFRL</sequence>
<accession>A0A2N7QFS4</accession>
<feature type="transmembrane region" description="Helical" evidence="6">
    <location>
        <begin position="166"/>
        <end position="190"/>
    </location>
</feature>
<protein>
    <submittedName>
        <fullName evidence="8">MFS transporter</fullName>
    </submittedName>
</protein>
<dbReference type="InterPro" id="IPR052425">
    <property type="entry name" value="Uncharacterized_MFS-type"/>
</dbReference>
<dbReference type="Pfam" id="PF07690">
    <property type="entry name" value="MFS_1"/>
    <property type="match status" value="1"/>
</dbReference>
<evidence type="ECO:0000313" key="8">
    <source>
        <dbReference type="EMBL" id="PMP97796.1"/>
    </source>
</evidence>
<proteinExistence type="predicted"/>
<keyword evidence="2" id="KW-1003">Cell membrane</keyword>
<dbReference type="PANTHER" id="PTHR42688:SF1">
    <property type="entry name" value="BLR5212 PROTEIN"/>
    <property type="match status" value="1"/>
</dbReference>
<dbReference type="AlphaFoldDB" id="A0A2N7QFS4"/>
<reference evidence="8 9" key="1">
    <citation type="submission" date="2018-01" db="EMBL/GenBank/DDBJ databases">
        <title>Metagenomic assembled genomes from two thermal pools in the Uzon Caldera, Kamchatka, Russia.</title>
        <authorList>
            <person name="Wilkins L."/>
            <person name="Ettinger C."/>
        </authorList>
    </citation>
    <scope>NUCLEOTIDE SEQUENCE [LARGE SCALE GENOMIC DNA]</scope>
    <source>
        <strain evidence="8">ARK-04</strain>
    </source>
</reference>
<dbReference type="PANTHER" id="PTHR42688">
    <property type="entry name" value="CONSERVED PROTEIN"/>
    <property type="match status" value="1"/>
</dbReference>
<keyword evidence="4 6" id="KW-1133">Transmembrane helix</keyword>
<keyword evidence="5 6" id="KW-0472">Membrane</keyword>
<comment type="caution">
    <text evidence="8">The sequence shown here is derived from an EMBL/GenBank/DDBJ whole genome shotgun (WGS) entry which is preliminary data.</text>
</comment>
<evidence type="ECO:0000256" key="2">
    <source>
        <dbReference type="ARBA" id="ARBA00022475"/>
    </source>
</evidence>
<dbReference type="InterPro" id="IPR036259">
    <property type="entry name" value="MFS_trans_sf"/>
</dbReference>
<evidence type="ECO:0000256" key="6">
    <source>
        <dbReference type="SAM" id="Phobius"/>
    </source>
</evidence>
<feature type="transmembrane region" description="Helical" evidence="6">
    <location>
        <begin position="140"/>
        <end position="159"/>
    </location>
</feature>
<keyword evidence="3 6" id="KW-0812">Transmembrane</keyword>
<dbReference type="CDD" id="cd17370">
    <property type="entry name" value="MFS_MJ1317_like"/>
    <property type="match status" value="1"/>
</dbReference>
<feature type="transmembrane region" description="Helical" evidence="6">
    <location>
        <begin position="358"/>
        <end position="377"/>
    </location>
</feature>
<dbReference type="SUPFAM" id="SSF103473">
    <property type="entry name" value="MFS general substrate transporter"/>
    <property type="match status" value="1"/>
</dbReference>
<feature type="transmembrane region" description="Helical" evidence="6">
    <location>
        <begin position="244"/>
        <end position="267"/>
    </location>
</feature>
<gene>
    <name evidence="8" type="ORF">C0169_02020</name>
</gene>
<evidence type="ECO:0000256" key="1">
    <source>
        <dbReference type="ARBA" id="ARBA00004651"/>
    </source>
</evidence>
<dbReference type="Gene3D" id="1.20.1250.20">
    <property type="entry name" value="MFS general substrate transporter like domains"/>
    <property type="match status" value="2"/>
</dbReference>
<feature type="transmembrane region" description="Helical" evidence="6">
    <location>
        <begin position="210"/>
        <end position="232"/>
    </location>
</feature>
<evidence type="ECO:0000256" key="5">
    <source>
        <dbReference type="ARBA" id="ARBA00023136"/>
    </source>
</evidence>
<organism evidence="8 9">
    <name type="scientific">Thermodesulfobacterium geofontis</name>
    <dbReference type="NCBI Taxonomy" id="1295609"/>
    <lineage>
        <taxon>Bacteria</taxon>
        <taxon>Pseudomonadati</taxon>
        <taxon>Thermodesulfobacteriota</taxon>
        <taxon>Thermodesulfobacteria</taxon>
        <taxon>Thermodesulfobacteriales</taxon>
        <taxon>Thermodesulfobacteriaceae</taxon>
        <taxon>Thermodesulfobacterium</taxon>
    </lineage>
</organism>
<comment type="subcellular location">
    <subcellularLocation>
        <location evidence="1">Cell membrane</location>
        <topology evidence="1">Multi-pass membrane protein</topology>
    </subcellularLocation>
</comment>
<dbReference type="Proteomes" id="UP000235619">
    <property type="component" value="Unassembled WGS sequence"/>
</dbReference>
<dbReference type="InterPro" id="IPR020846">
    <property type="entry name" value="MFS_dom"/>
</dbReference>
<dbReference type="GO" id="GO:0005886">
    <property type="term" value="C:plasma membrane"/>
    <property type="evidence" value="ECO:0007669"/>
    <property type="project" value="UniProtKB-SubCell"/>
</dbReference>